<organism evidence="7 8">
    <name type="scientific">Baudoinia panamericana (strain UAMH 10762)</name>
    <name type="common">Angels' share fungus</name>
    <name type="synonym">Baudoinia compniacensis (strain UAMH 10762)</name>
    <dbReference type="NCBI Taxonomy" id="717646"/>
    <lineage>
        <taxon>Eukaryota</taxon>
        <taxon>Fungi</taxon>
        <taxon>Dikarya</taxon>
        <taxon>Ascomycota</taxon>
        <taxon>Pezizomycotina</taxon>
        <taxon>Dothideomycetes</taxon>
        <taxon>Dothideomycetidae</taxon>
        <taxon>Mycosphaerellales</taxon>
        <taxon>Teratosphaeriaceae</taxon>
        <taxon>Baudoinia</taxon>
    </lineage>
</organism>
<dbReference type="Gene3D" id="3.40.395.10">
    <property type="entry name" value="Adenoviral Proteinase, Chain A"/>
    <property type="match status" value="1"/>
</dbReference>
<sequence>MTSLAAAVHSLNQSIQRGRSEALEQLRRIGTILVSGGPDSPGQLTRTLDPQTTALLAHFITSQLPSQTRKHINYLTHSLECPWTISAAELYALFGKAVSSERFLRGLREVSQQCDDFPRAFMSLRAHQQQRMQGVPKRGTSGTAEWQPADTQAVAAEFAQTGTSTASSTALLPSAMDVDEATCQIPSTITGRPSVTARKQHEDTGNCATFVASLRANASGGEVTRTVGASKEEDEATEQSVELGRGDASAKADRSSPNSVDDRIPAYSDDDGDSAQWQPVETGATFHDTNSEVADMRTTIETFLQHRNPHGRNVLVSIDGEKEIDPCKAVATAVDIKPNSRNTEDRVDQGEVTLPVSRKRSRTRCSPERSPKRRLIENGFSTPPQSLVGTVTPTHRATSPKLHDDAPHIDMSANEATSIEEVSDTESKRGPSPGRQPYDRFRAEPLDAPISRVCQEPGDVNTAINPEPLCFRTGRPVPSHEDRLKVLQTLQPDAWLSTSSMHLLLDALNPDPDHVHVVDCGVAGSGKVRSRYQPLRNDLRRIILPMCLNENHWTLGMLDLETKCAFVFDPMNRQAALTSTSNNLRAFASCITAVEALQWKTFQMLPAQADMTNCGIYTIVCAMHWLHKEHCLRQPDANVWRRALSHAVSASLTPEDELQPPISMSVPPFEGAPISYNDTAVNTLNRSLVDLKTQLVDLEERSERFAKLRTAVQQVERIAEMALEVQARRIPHPLLSHAASTYEAAISLPEKDPLRPEGITWQYFRRLNATSTMEKNGLSFLRALMAQVKFDATFYDRELQAMDARRTDTLDDLRKVNISIADLLHTATFAPDKIQASVTDASVGQYIAAVCS</sequence>
<feature type="domain" description="Ubiquitin-like protease family profile" evidence="6">
    <location>
        <begin position="480"/>
        <end position="625"/>
    </location>
</feature>
<keyword evidence="2" id="KW-0645">Protease</keyword>
<feature type="region of interest" description="Disordered" evidence="5">
    <location>
        <begin position="220"/>
        <end position="278"/>
    </location>
</feature>
<feature type="compositionally biased region" description="Basic and acidic residues" evidence="5">
    <location>
        <begin position="365"/>
        <end position="376"/>
    </location>
</feature>
<dbReference type="AlphaFoldDB" id="M2MIE6"/>
<feature type="coiled-coil region" evidence="4">
    <location>
        <begin position="681"/>
        <end position="708"/>
    </location>
</feature>
<evidence type="ECO:0000256" key="3">
    <source>
        <dbReference type="ARBA" id="ARBA00022801"/>
    </source>
</evidence>
<keyword evidence="8" id="KW-1185">Reference proteome</keyword>
<dbReference type="GO" id="GO:0006508">
    <property type="term" value="P:proteolysis"/>
    <property type="evidence" value="ECO:0007669"/>
    <property type="project" value="UniProtKB-KW"/>
</dbReference>
<dbReference type="KEGG" id="bcom:BAUCODRAFT_161061"/>
<dbReference type="eggNOG" id="ENOG502RA3E">
    <property type="taxonomic scope" value="Eukaryota"/>
</dbReference>
<dbReference type="HOGENOM" id="CLU_334929_0_0_1"/>
<dbReference type="OrthoDB" id="3800536at2759"/>
<accession>M2MIE6</accession>
<dbReference type="Pfam" id="PF02902">
    <property type="entry name" value="Peptidase_C48"/>
    <property type="match status" value="1"/>
</dbReference>
<reference evidence="7 8" key="1">
    <citation type="journal article" date="2012" name="PLoS Pathog.">
        <title>Diverse lifestyles and strategies of plant pathogenesis encoded in the genomes of eighteen Dothideomycetes fungi.</title>
        <authorList>
            <person name="Ohm R.A."/>
            <person name="Feau N."/>
            <person name="Henrissat B."/>
            <person name="Schoch C.L."/>
            <person name="Horwitz B.A."/>
            <person name="Barry K.W."/>
            <person name="Condon B.J."/>
            <person name="Copeland A.C."/>
            <person name="Dhillon B."/>
            <person name="Glaser F."/>
            <person name="Hesse C.N."/>
            <person name="Kosti I."/>
            <person name="LaButti K."/>
            <person name="Lindquist E.A."/>
            <person name="Lucas S."/>
            <person name="Salamov A.A."/>
            <person name="Bradshaw R.E."/>
            <person name="Ciuffetti L."/>
            <person name="Hamelin R.C."/>
            <person name="Kema G.H.J."/>
            <person name="Lawrence C."/>
            <person name="Scott J.A."/>
            <person name="Spatafora J.W."/>
            <person name="Turgeon B.G."/>
            <person name="de Wit P.J.G.M."/>
            <person name="Zhong S."/>
            <person name="Goodwin S.B."/>
            <person name="Grigoriev I.V."/>
        </authorList>
    </citation>
    <scope>NUCLEOTIDE SEQUENCE [LARGE SCALE GENOMIC DNA]</scope>
    <source>
        <strain evidence="7 8">UAMH 10762</strain>
    </source>
</reference>
<evidence type="ECO:0000256" key="1">
    <source>
        <dbReference type="ARBA" id="ARBA00005234"/>
    </source>
</evidence>
<keyword evidence="4" id="KW-0175">Coiled coil</keyword>
<feature type="compositionally biased region" description="Basic and acidic residues" evidence="5">
    <location>
        <begin position="244"/>
        <end position="264"/>
    </location>
</feature>
<dbReference type="RefSeq" id="XP_007681951.1">
    <property type="nucleotide sequence ID" value="XM_007683761.1"/>
</dbReference>
<evidence type="ECO:0000256" key="5">
    <source>
        <dbReference type="SAM" id="MobiDB-lite"/>
    </source>
</evidence>
<proteinExistence type="inferred from homology"/>
<dbReference type="STRING" id="717646.M2MIE6"/>
<evidence type="ECO:0000313" key="7">
    <source>
        <dbReference type="EMBL" id="EMC91038.1"/>
    </source>
</evidence>
<gene>
    <name evidence="7" type="ORF">BAUCODRAFT_161061</name>
</gene>
<dbReference type="GO" id="GO:0019783">
    <property type="term" value="F:ubiquitin-like protein peptidase activity"/>
    <property type="evidence" value="ECO:0007669"/>
    <property type="project" value="UniProtKB-ARBA"/>
</dbReference>
<dbReference type="InterPro" id="IPR038765">
    <property type="entry name" value="Papain-like_cys_pep_sf"/>
</dbReference>
<dbReference type="PROSITE" id="PS50600">
    <property type="entry name" value="ULP_PROTEASE"/>
    <property type="match status" value="1"/>
</dbReference>
<name>M2MIE6_BAUPA</name>
<dbReference type="InterPro" id="IPR003653">
    <property type="entry name" value="Peptidase_C48_C"/>
</dbReference>
<evidence type="ECO:0000256" key="2">
    <source>
        <dbReference type="ARBA" id="ARBA00022670"/>
    </source>
</evidence>
<dbReference type="EMBL" id="KB445565">
    <property type="protein sequence ID" value="EMC91038.1"/>
    <property type="molecule type" value="Genomic_DNA"/>
</dbReference>
<protein>
    <recommendedName>
        <fullName evidence="6">Ubiquitin-like protease family profile domain-containing protein</fullName>
    </recommendedName>
</protein>
<comment type="similarity">
    <text evidence="1">Belongs to the peptidase C48 family.</text>
</comment>
<dbReference type="Proteomes" id="UP000011761">
    <property type="component" value="Unassembled WGS sequence"/>
</dbReference>
<dbReference type="SUPFAM" id="SSF54001">
    <property type="entry name" value="Cysteine proteinases"/>
    <property type="match status" value="1"/>
</dbReference>
<evidence type="ECO:0000256" key="4">
    <source>
        <dbReference type="SAM" id="Coils"/>
    </source>
</evidence>
<dbReference type="GO" id="GO:0008234">
    <property type="term" value="F:cysteine-type peptidase activity"/>
    <property type="evidence" value="ECO:0007669"/>
    <property type="project" value="InterPro"/>
</dbReference>
<feature type="region of interest" description="Disordered" evidence="5">
    <location>
        <begin position="340"/>
        <end position="441"/>
    </location>
</feature>
<dbReference type="GeneID" id="19109392"/>
<evidence type="ECO:0000313" key="8">
    <source>
        <dbReference type="Proteomes" id="UP000011761"/>
    </source>
</evidence>
<evidence type="ECO:0000259" key="6">
    <source>
        <dbReference type="PROSITE" id="PS50600"/>
    </source>
</evidence>
<keyword evidence="3" id="KW-0378">Hydrolase</keyword>
<feature type="compositionally biased region" description="Polar residues" evidence="5">
    <location>
        <begin position="379"/>
        <end position="397"/>
    </location>
</feature>